<gene>
    <name evidence="1" type="ORF">RhiirA4_407346</name>
</gene>
<dbReference type="AlphaFoldDB" id="A0A2I1GXH4"/>
<dbReference type="Proteomes" id="UP000234323">
    <property type="component" value="Unassembled WGS sequence"/>
</dbReference>
<name>A0A2I1GXH4_9GLOM</name>
<dbReference type="EMBL" id="LLXI01001004">
    <property type="protein sequence ID" value="PKY51333.1"/>
    <property type="molecule type" value="Genomic_DNA"/>
</dbReference>
<reference evidence="1 2" key="1">
    <citation type="submission" date="2015-10" db="EMBL/GenBank/DDBJ databases">
        <title>Genome analyses suggest a sexual origin of heterokaryosis in a supposedly ancient asexual fungus.</title>
        <authorList>
            <person name="Ropars J."/>
            <person name="Sedzielewska K."/>
            <person name="Noel J."/>
            <person name="Charron P."/>
            <person name="Farinelli L."/>
            <person name="Marton T."/>
            <person name="Kruger M."/>
            <person name="Pelin A."/>
            <person name="Brachmann A."/>
            <person name="Corradi N."/>
        </authorList>
    </citation>
    <scope>NUCLEOTIDE SEQUENCE [LARGE SCALE GENOMIC DNA]</scope>
    <source>
        <strain evidence="1 2">A4</strain>
    </source>
</reference>
<keyword evidence="2" id="KW-1185">Reference proteome</keyword>
<evidence type="ECO:0000313" key="1">
    <source>
        <dbReference type="EMBL" id="PKY51333.1"/>
    </source>
</evidence>
<evidence type="ECO:0008006" key="3">
    <source>
        <dbReference type="Google" id="ProtNLM"/>
    </source>
</evidence>
<organism evidence="1 2">
    <name type="scientific">Rhizophagus irregularis</name>
    <dbReference type="NCBI Taxonomy" id="588596"/>
    <lineage>
        <taxon>Eukaryota</taxon>
        <taxon>Fungi</taxon>
        <taxon>Fungi incertae sedis</taxon>
        <taxon>Mucoromycota</taxon>
        <taxon>Glomeromycotina</taxon>
        <taxon>Glomeromycetes</taxon>
        <taxon>Glomerales</taxon>
        <taxon>Glomeraceae</taxon>
        <taxon>Rhizophagus</taxon>
    </lineage>
</organism>
<accession>A0A2I1GXH4</accession>
<sequence>MSQLTEDCLRIIFIELKNDSNFLYSCILVNRYWCRIAIPILWKNPYNNKNISNNNKFYNTIINFLPENSKQFLLENNIELPFL</sequence>
<evidence type="ECO:0000313" key="2">
    <source>
        <dbReference type="Proteomes" id="UP000234323"/>
    </source>
</evidence>
<feature type="non-terminal residue" evidence="1">
    <location>
        <position position="83"/>
    </location>
</feature>
<proteinExistence type="predicted"/>
<comment type="caution">
    <text evidence="1">The sequence shown here is derived from an EMBL/GenBank/DDBJ whole genome shotgun (WGS) entry which is preliminary data.</text>
</comment>
<protein>
    <recommendedName>
        <fullName evidence="3">F-box domain-containing protein</fullName>
    </recommendedName>
</protein>